<dbReference type="AlphaFoldDB" id="A0A3N4KFT1"/>
<dbReference type="InParanoid" id="A0A3N4KFT1"/>
<reference evidence="1 2" key="1">
    <citation type="journal article" date="2018" name="Nat. Ecol. Evol.">
        <title>Pezizomycetes genomes reveal the molecular basis of ectomycorrhizal truffle lifestyle.</title>
        <authorList>
            <person name="Murat C."/>
            <person name="Payen T."/>
            <person name="Noel B."/>
            <person name="Kuo A."/>
            <person name="Morin E."/>
            <person name="Chen J."/>
            <person name="Kohler A."/>
            <person name="Krizsan K."/>
            <person name="Balestrini R."/>
            <person name="Da Silva C."/>
            <person name="Montanini B."/>
            <person name="Hainaut M."/>
            <person name="Levati E."/>
            <person name="Barry K.W."/>
            <person name="Belfiori B."/>
            <person name="Cichocki N."/>
            <person name="Clum A."/>
            <person name="Dockter R.B."/>
            <person name="Fauchery L."/>
            <person name="Guy J."/>
            <person name="Iotti M."/>
            <person name="Le Tacon F."/>
            <person name="Lindquist E.A."/>
            <person name="Lipzen A."/>
            <person name="Malagnac F."/>
            <person name="Mello A."/>
            <person name="Molinier V."/>
            <person name="Miyauchi S."/>
            <person name="Poulain J."/>
            <person name="Riccioni C."/>
            <person name="Rubini A."/>
            <person name="Sitrit Y."/>
            <person name="Splivallo R."/>
            <person name="Traeger S."/>
            <person name="Wang M."/>
            <person name="Zifcakova L."/>
            <person name="Wipf D."/>
            <person name="Zambonelli A."/>
            <person name="Paolocci F."/>
            <person name="Nowrousian M."/>
            <person name="Ottonello S."/>
            <person name="Baldrian P."/>
            <person name="Spatafora J.W."/>
            <person name="Henrissat B."/>
            <person name="Nagy L.G."/>
            <person name="Aury J.M."/>
            <person name="Wincker P."/>
            <person name="Grigoriev I.V."/>
            <person name="Bonfante P."/>
            <person name="Martin F.M."/>
        </authorList>
    </citation>
    <scope>NUCLEOTIDE SEQUENCE [LARGE SCALE GENOMIC DNA]</scope>
    <source>
        <strain evidence="1 2">CCBAS932</strain>
    </source>
</reference>
<gene>
    <name evidence="1" type="ORF">P167DRAFT_539276</name>
</gene>
<name>A0A3N4KFT1_9PEZI</name>
<evidence type="ECO:0000313" key="1">
    <source>
        <dbReference type="EMBL" id="RPB08338.1"/>
    </source>
</evidence>
<sequence>MARAGVQSLSSWEQSDSNQLTVASNAAARYFKRYISDMLSSPVNRQNQLFETEARHYQAQIHSVFTELERLGNYDFMARDTVTICNELYGAIESSCIIFTANQEMYDMLFSAQITGGVGEAGYTAVGVGIGARKIYTSVKVTQAVGGRAMPLIRVASWPTLAIGALWVGYSTFGYFNSRGDRLKATAAKKTHKAVNLKVRSSLNISYDVLRAIQILQNREQILNDLETGTRPFTEDQAWWISTVNTGQEIGFDMAMVRSYLLIQRRHLMNNYEEIERLVPGQPLVTV</sequence>
<protein>
    <submittedName>
        <fullName evidence="1">Uncharacterized protein</fullName>
    </submittedName>
</protein>
<accession>A0A3N4KFT1</accession>
<proteinExistence type="predicted"/>
<keyword evidence="2" id="KW-1185">Reference proteome</keyword>
<organism evidence="1 2">
    <name type="scientific">Morchella conica CCBAS932</name>
    <dbReference type="NCBI Taxonomy" id="1392247"/>
    <lineage>
        <taxon>Eukaryota</taxon>
        <taxon>Fungi</taxon>
        <taxon>Dikarya</taxon>
        <taxon>Ascomycota</taxon>
        <taxon>Pezizomycotina</taxon>
        <taxon>Pezizomycetes</taxon>
        <taxon>Pezizales</taxon>
        <taxon>Morchellaceae</taxon>
        <taxon>Morchella</taxon>
    </lineage>
</organism>
<dbReference type="Proteomes" id="UP000277580">
    <property type="component" value="Unassembled WGS sequence"/>
</dbReference>
<dbReference type="EMBL" id="ML119164">
    <property type="protein sequence ID" value="RPB08338.1"/>
    <property type="molecule type" value="Genomic_DNA"/>
</dbReference>
<dbReference type="OrthoDB" id="5361001at2759"/>
<evidence type="ECO:0000313" key="2">
    <source>
        <dbReference type="Proteomes" id="UP000277580"/>
    </source>
</evidence>